<evidence type="ECO:0000313" key="1">
    <source>
        <dbReference type="EMBL" id="PAE87801.1"/>
    </source>
</evidence>
<name>A0A268NWM5_SHOCL</name>
<dbReference type="EMBL" id="NPCC01000028">
    <property type="protein sequence ID" value="PAE87801.1"/>
    <property type="molecule type" value="Genomic_DNA"/>
</dbReference>
<reference evidence="1 2" key="1">
    <citation type="submission" date="2017-07" db="EMBL/GenBank/DDBJ databases">
        <title>Isolation and whole genome analysis of endospore-forming bacteria from heroin.</title>
        <authorList>
            <person name="Kalinowski J."/>
            <person name="Ahrens B."/>
            <person name="Al-Dilaimi A."/>
            <person name="Winkler A."/>
            <person name="Wibberg D."/>
            <person name="Schleenbecker U."/>
            <person name="Ruckert C."/>
            <person name="Wolfel R."/>
            <person name="Grass G."/>
        </authorList>
    </citation>
    <scope>NUCLEOTIDE SEQUENCE [LARGE SCALE GENOMIC DNA]</scope>
    <source>
        <strain evidence="1 2">7539</strain>
    </source>
</reference>
<organism evidence="1 2">
    <name type="scientific">Shouchella clausii</name>
    <name type="common">Alkalihalobacillus clausii</name>
    <dbReference type="NCBI Taxonomy" id="79880"/>
    <lineage>
        <taxon>Bacteria</taxon>
        <taxon>Bacillati</taxon>
        <taxon>Bacillota</taxon>
        <taxon>Bacilli</taxon>
        <taxon>Bacillales</taxon>
        <taxon>Bacillaceae</taxon>
        <taxon>Shouchella</taxon>
    </lineage>
</organism>
<proteinExistence type="predicted"/>
<evidence type="ECO:0000313" key="2">
    <source>
        <dbReference type="Proteomes" id="UP000216207"/>
    </source>
</evidence>
<dbReference type="AlphaFoldDB" id="A0A268NWM5"/>
<comment type="caution">
    <text evidence="1">The sequence shown here is derived from an EMBL/GenBank/DDBJ whole genome shotgun (WGS) entry which is preliminary data.</text>
</comment>
<accession>A0A268NWM5</accession>
<dbReference type="Proteomes" id="UP000216207">
    <property type="component" value="Unassembled WGS sequence"/>
</dbReference>
<gene>
    <name evidence="1" type="ORF">CHH72_16345</name>
</gene>
<protein>
    <submittedName>
        <fullName evidence="1">Uncharacterized protein</fullName>
    </submittedName>
</protein>
<dbReference type="RefSeq" id="WP_095326948.1">
    <property type="nucleotide sequence ID" value="NZ_NPCC01000028.1"/>
</dbReference>
<sequence>MGLFQKVDPTKQVYCFRLSGYDCYAVRTGQCSLDLTDEQASIVSAREGNKFRDGSVGKCRELAESLINANYYTDQNKLSAMPMQASMGSCGHVSFIDGQHRACIAKRLGINETMMDLEDNDSGVCSACFASKGQKQRRTYLVNKVMALYKKYFGEPPHTFLDVDYLPPVTEKTGLHSPNKEGSLKSKSIK</sequence>